<sequence length="356" mass="40512">MNNISEKTEKATPKKKKDERKKGNVAKSKEAINALTLIGSVMSIFYMSNFAIGELKTLIASFLRLDFNTDFNKEIVKTLLNNGIVIFLKIFLPIGLIILCIGVIANVMQTGLLFTKEAIKPKFSKINPINGFKNMFSQKAFVSLLKNTLLLIILSYIGYSFVKNNYGEILRTGDIYFPNLIYVIFLIVKKLFYIAILIAVVIGVLDFAYQFYDHNKKMKMSKQEIKDEFKQAEGDPQVKGQIKQKQREMANARMIQSTKDATVVVTNPTHLSIALRYDREIDSAPVVLAKGADVLAMNIRKIAKENDIPIIENKPLARFIYKEVEVNEEVPEEMYSAVAEVLVAVYKIKNRYKKNR</sequence>
<dbReference type="Gene3D" id="3.40.1690.10">
    <property type="entry name" value="secretion proteins EscU"/>
    <property type="match status" value="1"/>
</dbReference>
<keyword evidence="4 12" id="KW-0813">Transport</keyword>
<evidence type="ECO:0000256" key="1">
    <source>
        <dbReference type="ARBA" id="ARBA00004651"/>
    </source>
</evidence>
<feature type="transmembrane region" description="Helical" evidence="12">
    <location>
        <begin position="90"/>
        <end position="115"/>
    </location>
</feature>
<evidence type="ECO:0000256" key="7">
    <source>
        <dbReference type="ARBA" id="ARBA00022795"/>
    </source>
</evidence>
<feature type="transmembrane region" description="Helical" evidence="12">
    <location>
        <begin position="179"/>
        <end position="212"/>
    </location>
</feature>
<feature type="region of interest" description="Disordered" evidence="13">
    <location>
        <begin position="1"/>
        <end position="24"/>
    </location>
</feature>
<evidence type="ECO:0000256" key="5">
    <source>
        <dbReference type="ARBA" id="ARBA00022475"/>
    </source>
</evidence>
<name>A0ABS4F1E1_9CLOT</name>
<dbReference type="EMBL" id="JAGGJZ010000004">
    <property type="protein sequence ID" value="MBP1890066.1"/>
    <property type="molecule type" value="Genomic_DNA"/>
</dbReference>
<evidence type="ECO:0000256" key="2">
    <source>
        <dbReference type="ARBA" id="ARBA00010690"/>
    </source>
</evidence>
<keyword evidence="14" id="KW-0282">Flagellum</keyword>
<evidence type="ECO:0000313" key="14">
    <source>
        <dbReference type="EMBL" id="MBP1890066.1"/>
    </source>
</evidence>
<dbReference type="InterPro" id="IPR029025">
    <property type="entry name" value="T3SS_substrate_exporter_C"/>
</dbReference>
<feature type="compositionally biased region" description="Basic and acidic residues" evidence="13">
    <location>
        <begin position="1"/>
        <end position="12"/>
    </location>
</feature>
<keyword evidence="14" id="KW-0966">Cell projection</keyword>
<comment type="similarity">
    <text evidence="2 12">Belongs to the type III secretion exporter family.</text>
</comment>
<comment type="subcellular location">
    <subcellularLocation>
        <location evidence="1">Cell membrane</location>
        <topology evidence="1">Multi-pass membrane protein</topology>
    </subcellularLocation>
</comment>
<feature type="transmembrane region" description="Helical" evidence="12">
    <location>
        <begin position="31"/>
        <end position="52"/>
    </location>
</feature>
<evidence type="ECO:0000256" key="3">
    <source>
        <dbReference type="ARBA" id="ARBA00021622"/>
    </source>
</evidence>
<evidence type="ECO:0000256" key="8">
    <source>
        <dbReference type="ARBA" id="ARBA00022927"/>
    </source>
</evidence>
<dbReference type="RefSeq" id="WP_327786707.1">
    <property type="nucleotide sequence ID" value="NZ_JAGGJZ010000004.1"/>
</dbReference>
<evidence type="ECO:0000256" key="6">
    <source>
        <dbReference type="ARBA" id="ARBA00022692"/>
    </source>
</evidence>
<dbReference type="PANTHER" id="PTHR30531:SF12">
    <property type="entry name" value="FLAGELLAR BIOSYNTHETIC PROTEIN FLHB"/>
    <property type="match status" value="1"/>
</dbReference>
<dbReference type="InterPro" id="IPR006136">
    <property type="entry name" value="FlhB"/>
</dbReference>
<evidence type="ECO:0000256" key="9">
    <source>
        <dbReference type="ARBA" id="ARBA00022989"/>
    </source>
</evidence>
<dbReference type="PRINTS" id="PR00950">
    <property type="entry name" value="TYPE3IMSPROT"/>
</dbReference>
<evidence type="ECO:0000256" key="10">
    <source>
        <dbReference type="ARBA" id="ARBA00023136"/>
    </source>
</evidence>
<keyword evidence="6 12" id="KW-0812">Transmembrane</keyword>
<feature type="transmembrane region" description="Helical" evidence="12">
    <location>
        <begin position="140"/>
        <end position="159"/>
    </location>
</feature>
<dbReference type="NCBIfam" id="TIGR00328">
    <property type="entry name" value="flhB"/>
    <property type="match status" value="1"/>
</dbReference>
<keyword evidence="15" id="KW-1185">Reference proteome</keyword>
<evidence type="ECO:0000313" key="15">
    <source>
        <dbReference type="Proteomes" id="UP000783390"/>
    </source>
</evidence>
<evidence type="ECO:0000256" key="4">
    <source>
        <dbReference type="ARBA" id="ARBA00022448"/>
    </source>
</evidence>
<gene>
    <name evidence="12" type="primary">flhB</name>
    <name evidence="14" type="ORF">J2Z53_001650</name>
</gene>
<dbReference type="Proteomes" id="UP000783390">
    <property type="component" value="Unassembled WGS sequence"/>
</dbReference>
<keyword evidence="8 12" id="KW-0653">Protein transport</keyword>
<dbReference type="SUPFAM" id="SSF160544">
    <property type="entry name" value="EscU C-terminal domain-like"/>
    <property type="match status" value="1"/>
</dbReference>
<comment type="function">
    <text evidence="12">Required for formation of the rod structure in the basal body of the flagellar apparatus. Together with FliI and FliH, may constitute the export apparatus of flagellin.</text>
</comment>
<organism evidence="14 15">
    <name type="scientific">Clostridium moniliforme</name>
    <dbReference type="NCBI Taxonomy" id="39489"/>
    <lineage>
        <taxon>Bacteria</taxon>
        <taxon>Bacillati</taxon>
        <taxon>Bacillota</taxon>
        <taxon>Clostridia</taxon>
        <taxon>Eubacteriales</taxon>
        <taxon>Clostridiaceae</taxon>
        <taxon>Clostridium</taxon>
    </lineage>
</organism>
<keyword evidence="11 12" id="KW-1006">Bacterial flagellum protein export</keyword>
<keyword evidence="10 12" id="KW-0472">Membrane</keyword>
<keyword evidence="7 12" id="KW-1005">Bacterial flagellum biogenesis</keyword>
<keyword evidence="5 12" id="KW-1003">Cell membrane</keyword>
<protein>
    <recommendedName>
        <fullName evidence="3 12">Flagellar biosynthetic protein FlhB</fullName>
    </recommendedName>
</protein>
<evidence type="ECO:0000256" key="13">
    <source>
        <dbReference type="SAM" id="MobiDB-lite"/>
    </source>
</evidence>
<keyword evidence="14" id="KW-0969">Cilium</keyword>
<reference evidence="14 15" key="1">
    <citation type="submission" date="2021-03" db="EMBL/GenBank/DDBJ databases">
        <title>Genomic Encyclopedia of Type Strains, Phase IV (KMG-IV): sequencing the most valuable type-strain genomes for metagenomic binning, comparative biology and taxonomic classification.</title>
        <authorList>
            <person name="Goeker M."/>
        </authorList>
    </citation>
    <scope>NUCLEOTIDE SEQUENCE [LARGE SCALE GENOMIC DNA]</scope>
    <source>
        <strain evidence="14 15">DSM 3984</strain>
    </source>
</reference>
<comment type="caution">
    <text evidence="14">The sequence shown here is derived from an EMBL/GenBank/DDBJ whole genome shotgun (WGS) entry which is preliminary data.</text>
</comment>
<proteinExistence type="inferred from homology"/>
<evidence type="ECO:0000256" key="12">
    <source>
        <dbReference type="RuleBase" id="RU364091"/>
    </source>
</evidence>
<dbReference type="Gene3D" id="6.10.250.2080">
    <property type="match status" value="1"/>
</dbReference>
<accession>A0ABS4F1E1</accession>
<dbReference type="PANTHER" id="PTHR30531">
    <property type="entry name" value="FLAGELLAR BIOSYNTHETIC PROTEIN FLHB"/>
    <property type="match status" value="1"/>
</dbReference>
<dbReference type="InterPro" id="IPR006135">
    <property type="entry name" value="T3SS_substrate_exporter"/>
</dbReference>
<evidence type="ECO:0000256" key="11">
    <source>
        <dbReference type="ARBA" id="ARBA00023225"/>
    </source>
</evidence>
<keyword evidence="9 12" id="KW-1133">Transmembrane helix</keyword>
<dbReference type="Pfam" id="PF01312">
    <property type="entry name" value="Bac_export_2"/>
    <property type="match status" value="1"/>
</dbReference>